<comment type="similarity">
    <text evidence="1">Belongs to the NmrA-type oxidoreductase family.</text>
</comment>
<dbReference type="RefSeq" id="WP_168740253.1">
    <property type="nucleotide sequence ID" value="NZ_JABAHZ010000004.1"/>
</dbReference>
<evidence type="ECO:0000313" key="5">
    <source>
        <dbReference type="Proteomes" id="UP000552864"/>
    </source>
</evidence>
<dbReference type="AlphaFoldDB" id="A0A847SSM3"/>
<organism evidence="4 5">
    <name type="scientific">Chitinophaga eiseniae</name>
    <dbReference type="NCBI Taxonomy" id="634771"/>
    <lineage>
        <taxon>Bacteria</taxon>
        <taxon>Pseudomonadati</taxon>
        <taxon>Bacteroidota</taxon>
        <taxon>Chitinophagia</taxon>
        <taxon>Chitinophagales</taxon>
        <taxon>Chitinophagaceae</taxon>
        <taxon>Chitinophaga</taxon>
    </lineage>
</organism>
<feature type="domain" description="NmrA-like" evidence="3">
    <location>
        <begin position="4"/>
        <end position="288"/>
    </location>
</feature>
<keyword evidence="2" id="KW-0521">NADP</keyword>
<dbReference type="PANTHER" id="PTHR42748:SF7">
    <property type="entry name" value="NMRA LIKE REDOX SENSOR 1-RELATED"/>
    <property type="match status" value="1"/>
</dbReference>
<keyword evidence="5" id="KW-1185">Reference proteome</keyword>
<dbReference type="InterPro" id="IPR008030">
    <property type="entry name" value="NmrA-like"/>
</dbReference>
<dbReference type="EMBL" id="JABAHZ010000004">
    <property type="protein sequence ID" value="NLR80586.1"/>
    <property type="molecule type" value="Genomic_DNA"/>
</dbReference>
<accession>A0A847SSM3</accession>
<dbReference type="CDD" id="cd05251">
    <property type="entry name" value="NmrA_like_SDR_a"/>
    <property type="match status" value="1"/>
</dbReference>
<protein>
    <submittedName>
        <fullName evidence="4">NmrA/HSCARG family protein</fullName>
    </submittedName>
</protein>
<sequence>MNTKPIILVTGATGAQGSSVARALLAQEKFTVRCLTRDITSDKAQVLKELGATLVAGDLADKASLLPAMEDCYAVFGVTSFWEHFEEENQHGKNLVDAVKQSGIRHFIFSTLPSYYELSSGAYSVPHCDGKAALEQYCRSLGIPATFIHMAFYYENFINFFPPQKKEDGNYHFGFPQGNTPLSMVSAEDLGVIIAAILDHPAEYIGRTVGVVGEDKPCDAYAEIMTRVLGQQVCYDHIPYEVFSELGFPGDKELAGMFEVQRLHIPGRRNALIESYRLHPKMQGFEDWLASHKDQIKL</sequence>
<name>A0A847SSM3_9BACT</name>
<proteinExistence type="inferred from homology"/>
<evidence type="ECO:0000259" key="3">
    <source>
        <dbReference type="Pfam" id="PF05368"/>
    </source>
</evidence>
<dbReference type="InterPro" id="IPR036291">
    <property type="entry name" value="NAD(P)-bd_dom_sf"/>
</dbReference>
<comment type="caution">
    <text evidence="4">The sequence shown here is derived from an EMBL/GenBank/DDBJ whole genome shotgun (WGS) entry which is preliminary data.</text>
</comment>
<dbReference type="SUPFAM" id="SSF51735">
    <property type="entry name" value="NAD(P)-binding Rossmann-fold domains"/>
    <property type="match status" value="1"/>
</dbReference>
<dbReference type="Proteomes" id="UP000552864">
    <property type="component" value="Unassembled WGS sequence"/>
</dbReference>
<reference evidence="4 5" key="1">
    <citation type="submission" date="2020-04" db="EMBL/GenBank/DDBJ databases">
        <authorList>
            <person name="Yin C."/>
        </authorList>
    </citation>
    <scope>NUCLEOTIDE SEQUENCE [LARGE SCALE GENOMIC DNA]</scope>
    <source>
        <strain evidence="4 5">Ak56</strain>
    </source>
</reference>
<dbReference type="Gene3D" id="3.90.25.10">
    <property type="entry name" value="UDP-galactose 4-epimerase, domain 1"/>
    <property type="match status" value="1"/>
</dbReference>
<evidence type="ECO:0000313" key="4">
    <source>
        <dbReference type="EMBL" id="NLR80586.1"/>
    </source>
</evidence>
<evidence type="ECO:0000256" key="1">
    <source>
        <dbReference type="ARBA" id="ARBA00006328"/>
    </source>
</evidence>
<gene>
    <name evidence="4" type="ORF">HGH91_18305</name>
</gene>
<evidence type="ECO:0000256" key="2">
    <source>
        <dbReference type="ARBA" id="ARBA00022857"/>
    </source>
</evidence>
<dbReference type="Pfam" id="PF05368">
    <property type="entry name" value="NmrA"/>
    <property type="match status" value="1"/>
</dbReference>
<dbReference type="Gene3D" id="3.40.50.720">
    <property type="entry name" value="NAD(P)-binding Rossmann-like Domain"/>
    <property type="match status" value="1"/>
</dbReference>
<dbReference type="PANTHER" id="PTHR42748">
    <property type="entry name" value="NITROGEN METABOLITE REPRESSION PROTEIN NMRA FAMILY MEMBER"/>
    <property type="match status" value="1"/>
</dbReference>
<dbReference type="InterPro" id="IPR051164">
    <property type="entry name" value="NmrA-like_oxidored"/>
</dbReference>